<accession>A0A0D9XFN2</accession>
<proteinExistence type="predicted"/>
<dbReference type="Proteomes" id="UP000032180">
    <property type="component" value="Chromosome 9"/>
</dbReference>
<organism evidence="2 3">
    <name type="scientific">Leersia perrieri</name>
    <dbReference type="NCBI Taxonomy" id="77586"/>
    <lineage>
        <taxon>Eukaryota</taxon>
        <taxon>Viridiplantae</taxon>
        <taxon>Streptophyta</taxon>
        <taxon>Embryophyta</taxon>
        <taxon>Tracheophyta</taxon>
        <taxon>Spermatophyta</taxon>
        <taxon>Magnoliopsida</taxon>
        <taxon>Liliopsida</taxon>
        <taxon>Poales</taxon>
        <taxon>Poaceae</taxon>
        <taxon>BOP clade</taxon>
        <taxon>Oryzoideae</taxon>
        <taxon>Oryzeae</taxon>
        <taxon>Oryzinae</taxon>
        <taxon>Leersia</taxon>
    </lineage>
</organism>
<protein>
    <submittedName>
        <fullName evidence="2">Uncharacterized protein</fullName>
    </submittedName>
</protein>
<reference evidence="2 3" key="1">
    <citation type="submission" date="2012-08" db="EMBL/GenBank/DDBJ databases">
        <title>Oryza genome evolution.</title>
        <authorList>
            <person name="Wing R.A."/>
        </authorList>
    </citation>
    <scope>NUCLEOTIDE SEQUENCE</scope>
</reference>
<keyword evidence="3" id="KW-1185">Reference proteome</keyword>
<sequence length="123" mass="13719">MPAPAASSRYAPLVSPAAEEEEGECDQYAARARYYAPLRRDRGEYAARRALFLQSYRFTTAASPAATVSRDDGGLRGRVARRVRDAVARAWRVGVGWWWPRARLGCFGGHGHGRKLHYLHGFA</sequence>
<name>A0A0D9XFN2_9ORYZ</name>
<reference evidence="3" key="2">
    <citation type="submission" date="2013-12" db="EMBL/GenBank/DDBJ databases">
        <authorList>
            <person name="Yu Y."/>
            <person name="Lee S."/>
            <person name="de Baynast K."/>
            <person name="Wissotski M."/>
            <person name="Liu L."/>
            <person name="Talag J."/>
            <person name="Goicoechea J."/>
            <person name="Angelova A."/>
            <person name="Jetty R."/>
            <person name="Kudrna D."/>
            <person name="Golser W."/>
            <person name="Rivera L."/>
            <person name="Zhang J."/>
            <person name="Wing R."/>
        </authorList>
    </citation>
    <scope>NUCLEOTIDE SEQUENCE</scope>
</reference>
<dbReference type="AlphaFoldDB" id="A0A0D9XFN2"/>
<evidence type="ECO:0000256" key="1">
    <source>
        <dbReference type="SAM" id="MobiDB-lite"/>
    </source>
</evidence>
<evidence type="ECO:0000313" key="3">
    <source>
        <dbReference type="Proteomes" id="UP000032180"/>
    </source>
</evidence>
<dbReference type="Gramene" id="LPERR09G12550.1">
    <property type="protein sequence ID" value="LPERR09G12550.1"/>
    <property type="gene ID" value="LPERR09G12550"/>
</dbReference>
<feature type="region of interest" description="Disordered" evidence="1">
    <location>
        <begin position="1"/>
        <end position="20"/>
    </location>
</feature>
<dbReference type="EnsemblPlants" id="LPERR09G12550.1">
    <property type="protein sequence ID" value="LPERR09G12550.1"/>
    <property type="gene ID" value="LPERR09G12550"/>
</dbReference>
<evidence type="ECO:0000313" key="2">
    <source>
        <dbReference type="EnsemblPlants" id="LPERR09G12550.1"/>
    </source>
</evidence>
<reference evidence="2" key="3">
    <citation type="submission" date="2015-04" db="UniProtKB">
        <authorList>
            <consortium name="EnsemblPlants"/>
        </authorList>
    </citation>
    <scope>IDENTIFICATION</scope>
</reference>
<dbReference type="HOGENOM" id="CLU_111432_0_0_1"/>